<reference evidence="2" key="1">
    <citation type="submission" date="2004-02" db="EMBL/GenBank/DDBJ databases">
        <authorList>
            <consortium name="DOE Joint Genome Institute"/>
        </authorList>
    </citation>
    <scope>NUCLEOTIDE SEQUENCE [LARGE SCALE GENOMIC DNA]</scope>
    <source>
        <strain evidence="2">WH 8501</strain>
    </source>
</reference>
<feature type="transmembrane region" description="Helical" evidence="1">
    <location>
        <begin position="167"/>
        <end position="186"/>
    </location>
</feature>
<dbReference type="OrthoDB" id="428401at2"/>
<protein>
    <submittedName>
        <fullName evidence="2">Uncharacterized protein</fullName>
    </submittedName>
</protein>
<dbReference type="AlphaFoldDB" id="Q4C352"/>
<comment type="caution">
    <text evidence="2">The sequence shown here is derived from an EMBL/GenBank/DDBJ whole genome shotgun (WGS) entry which is preliminary data.</text>
</comment>
<evidence type="ECO:0000256" key="1">
    <source>
        <dbReference type="SAM" id="Phobius"/>
    </source>
</evidence>
<proteinExistence type="predicted"/>
<feature type="transmembrane region" description="Helical" evidence="1">
    <location>
        <begin position="102"/>
        <end position="121"/>
    </location>
</feature>
<evidence type="ECO:0000313" key="2">
    <source>
        <dbReference type="EMBL" id="EAM50588.1"/>
    </source>
</evidence>
<keyword evidence="1" id="KW-0472">Membrane</keyword>
<dbReference type="KEGG" id="cwa:CwatDRAFT_3545"/>
<reference evidence="2" key="2">
    <citation type="submission" date="2005-06" db="EMBL/GenBank/DDBJ databases">
        <title>Sequencing of the draft genome and assembly of Crocosphaera watsonii WH 8501.</title>
        <authorList>
            <consortium name="US DOE Joint Genome Institute (JGI-PGF)"/>
            <person name="Copeland A."/>
            <person name="Lucas S."/>
            <person name="Lapidus A."/>
            <person name="Barry K."/>
            <person name="Detter C."/>
            <person name="Glavina T."/>
            <person name="Hammon N."/>
            <person name="Israni S."/>
            <person name="Pitluck S."/>
            <person name="Richardson P."/>
        </authorList>
    </citation>
    <scope>NUCLEOTIDE SEQUENCE [LARGE SCALE GENOMIC DNA]</scope>
    <source>
        <strain evidence="2">WH 8501</strain>
    </source>
</reference>
<keyword evidence="1" id="KW-0812">Transmembrane</keyword>
<feature type="transmembrane region" description="Helical" evidence="1">
    <location>
        <begin position="55"/>
        <end position="72"/>
    </location>
</feature>
<keyword evidence="1" id="KW-1133">Transmembrane helix</keyword>
<gene>
    <name evidence="2" type="ORF">CwatDRAFT_3545</name>
</gene>
<feature type="transmembrane region" description="Helical" evidence="1">
    <location>
        <begin position="128"/>
        <end position="147"/>
    </location>
</feature>
<sequence length="190" mass="21821">MNILLNNCAVIISGNSWQPGIGDPTILGWLTVFSYFLTAFCYFKCGHKNRRDSWIWWVTGLFLLLLGINKQLDLQSLFTVIAKNIAIEQNWYEQRRSVQKNFIIGLITIVFASFMFFIQGMGRKVKQFILPLFGVVFLLTFIIIRAASFHHVDQLLGWQLAGFRLNWLLELGGISCVAIAAIKQICKTRR</sequence>
<reference evidence="2" key="3">
    <citation type="submission" date="2016-12" db="EMBL/GenBank/DDBJ databases">
        <title>Annotation of the draft genome assembly of Crocosphaera watsonii WH 8501.</title>
        <authorList>
            <consortium name="US DOE Joint Genome Institute (JGI-ORNL)"/>
            <person name="Larimer F."/>
            <person name="Land M."/>
        </authorList>
    </citation>
    <scope>NUCLEOTIDE SEQUENCE</scope>
    <source>
        <strain evidence="2">WH 8501</strain>
    </source>
</reference>
<dbReference type="EMBL" id="AADV02000022">
    <property type="protein sequence ID" value="EAM50588.1"/>
    <property type="molecule type" value="Genomic_DNA"/>
</dbReference>
<feature type="transmembrane region" description="Helical" evidence="1">
    <location>
        <begin position="26"/>
        <end position="43"/>
    </location>
</feature>
<keyword evidence="3" id="KW-1185">Reference proteome</keyword>
<name>Q4C352_CROWT</name>
<dbReference type="Proteomes" id="UP000003922">
    <property type="component" value="Unassembled WGS sequence"/>
</dbReference>
<accession>Q4C352</accession>
<organism evidence="2 3">
    <name type="scientific">Crocosphaera watsonii WH 8501</name>
    <dbReference type="NCBI Taxonomy" id="165597"/>
    <lineage>
        <taxon>Bacteria</taxon>
        <taxon>Bacillati</taxon>
        <taxon>Cyanobacteriota</taxon>
        <taxon>Cyanophyceae</taxon>
        <taxon>Oscillatoriophycideae</taxon>
        <taxon>Chroococcales</taxon>
        <taxon>Aphanothecaceae</taxon>
        <taxon>Crocosphaera</taxon>
    </lineage>
</organism>
<evidence type="ECO:0000313" key="3">
    <source>
        <dbReference type="Proteomes" id="UP000003922"/>
    </source>
</evidence>
<dbReference type="RefSeq" id="WP_007305749.1">
    <property type="nucleotide sequence ID" value="NZ_AADV02000022.1"/>
</dbReference>